<name>F8F576_PAEMK</name>
<sequence length="46" mass="5096">MELRDGRGEALGEGSSLLRSSQGKDNERNSPRICRMQVLFGMGREA</sequence>
<dbReference type="HOGENOM" id="CLU_3186694_0_0_9"/>
<dbReference type="Proteomes" id="UP000006620">
    <property type="component" value="Chromosome"/>
</dbReference>
<feature type="compositionally biased region" description="Basic and acidic residues" evidence="1">
    <location>
        <begin position="1"/>
        <end position="10"/>
    </location>
</feature>
<reference evidence="2 3" key="2">
    <citation type="journal article" date="2013" name="Genome Announc.">
        <title>Genome Sequence of Growth-Improving Paenibacillus mucilaginosus Strain KNP414.</title>
        <authorList>
            <person name="Lu J.J."/>
            <person name="Wang J.F."/>
            <person name="Hu X.F."/>
        </authorList>
    </citation>
    <scope>NUCLEOTIDE SEQUENCE [LARGE SCALE GENOMIC DNA]</scope>
    <source>
        <strain evidence="2 3">KNP414</strain>
    </source>
</reference>
<dbReference type="EMBL" id="CP002869">
    <property type="protein sequence ID" value="AEI40806.1"/>
    <property type="molecule type" value="Genomic_DNA"/>
</dbReference>
<organism evidence="2 3">
    <name type="scientific">Paenibacillus mucilaginosus (strain KNP414)</name>
    <dbReference type="NCBI Taxonomy" id="1036673"/>
    <lineage>
        <taxon>Bacteria</taxon>
        <taxon>Bacillati</taxon>
        <taxon>Bacillota</taxon>
        <taxon>Bacilli</taxon>
        <taxon>Bacillales</taxon>
        <taxon>Paenibacillaceae</taxon>
        <taxon>Paenibacillus</taxon>
    </lineage>
</organism>
<dbReference type="AlphaFoldDB" id="F8F576"/>
<dbReference type="KEGG" id="pms:KNP414_02245"/>
<accession>F8F576</accession>
<protein>
    <submittedName>
        <fullName evidence="2">Uncharacterized protein</fullName>
    </submittedName>
</protein>
<proteinExistence type="predicted"/>
<feature type="region of interest" description="Disordered" evidence="1">
    <location>
        <begin position="1"/>
        <end position="32"/>
    </location>
</feature>
<evidence type="ECO:0000256" key="1">
    <source>
        <dbReference type="SAM" id="MobiDB-lite"/>
    </source>
</evidence>
<gene>
    <name evidence="2" type="ordered locus">KNP414_02245</name>
</gene>
<evidence type="ECO:0000313" key="3">
    <source>
        <dbReference type="Proteomes" id="UP000006620"/>
    </source>
</evidence>
<reference evidence="3" key="1">
    <citation type="submission" date="2011-06" db="EMBL/GenBank/DDBJ databases">
        <title>Complete genome sequence of Paenibacillus mucilaginosus KNP414.</title>
        <authorList>
            <person name="Wang J."/>
            <person name="Hu S."/>
            <person name="Hu X."/>
            <person name="Zhang B."/>
            <person name="Dong D."/>
            <person name="Zhang S."/>
            <person name="Zhao K."/>
            <person name="Wu D."/>
        </authorList>
    </citation>
    <scope>NUCLEOTIDE SEQUENCE [LARGE SCALE GENOMIC DNA]</scope>
    <source>
        <strain evidence="3">KNP414</strain>
    </source>
</reference>
<evidence type="ECO:0000313" key="2">
    <source>
        <dbReference type="EMBL" id="AEI40806.1"/>
    </source>
</evidence>